<dbReference type="Gene3D" id="3.30.300.30">
    <property type="match status" value="1"/>
</dbReference>
<dbReference type="Gene3D" id="3.30.70.3290">
    <property type="match status" value="1"/>
</dbReference>
<dbReference type="SUPFAM" id="SSF47336">
    <property type="entry name" value="ACP-like"/>
    <property type="match status" value="2"/>
</dbReference>
<dbReference type="Proteomes" id="UP000235584">
    <property type="component" value="Chromosome"/>
</dbReference>
<name>A0A2K9NWP6_BACTC</name>
<evidence type="ECO:0000256" key="1">
    <source>
        <dbReference type="ARBA" id="ARBA00022450"/>
    </source>
</evidence>
<dbReference type="Pfam" id="PF00109">
    <property type="entry name" value="ketoacyl-synt"/>
    <property type="match status" value="1"/>
</dbReference>
<organism evidence="5 6">
    <name type="scientific">Bacteriovorax stolpii</name>
    <name type="common">Bdellovibrio stolpii</name>
    <dbReference type="NCBI Taxonomy" id="960"/>
    <lineage>
        <taxon>Bacteria</taxon>
        <taxon>Pseudomonadati</taxon>
        <taxon>Bdellovibrionota</taxon>
        <taxon>Bacteriovoracia</taxon>
        <taxon>Bacteriovoracales</taxon>
        <taxon>Bacteriovoracaceae</taxon>
        <taxon>Bacteriovorax</taxon>
    </lineage>
</organism>
<dbReference type="InterPro" id="IPR015424">
    <property type="entry name" value="PyrdxlP-dep_Trfase"/>
</dbReference>
<dbReference type="InterPro" id="IPR000873">
    <property type="entry name" value="AMP-dep_synth/lig_dom"/>
</dbReference>
<dbReference type="InterPro" id="IPR016039">
    <property type="entry name" value="Thiolase-like"/>
</dbReference>
<dbReference type="InterPro" id="IPR032821">
    <property type="entry name" value="PKS_assoc"/>
</dbReference>
<dbReference type="GO" id="GO:0004312">
    <property type="term" value="F:fatty acid synthase activity"/>
    <property type="evidence" value="ECO:0007669"/>
    <property type="project" value="TreeGrafter"/>
</dbReference>
<dbReference type="InterPro" id="IPR016035">
    <property type="entry name" value="Acyl_Trfase/lysoPLipase"/>
</dbReference>
<dbReference type="CDD" id="cd00833">
    <property type="entry name" value="PKS"/>
    <property type="match status" value="1"/>
</dbReference>
<dbReference type="PROSITE" id="PS50075">
    <property type="entry name" value="CARRIER"/>
    <property type="match status" value="2"/>
</dbReference>
<dbReference type="Gene3D" id="2.30.38.10">
    <property type="entry name" value="Luciferase, Domain 3"/>
    <property type="match status" value="1"/>
</dbReference>
<dbReference type="RefSeq" id="WP_102244465.1">
    <property type="nucleotide sequence ID" value="NZ_CP025704.1"/>
</dbReference>
<dbReference type="Gene3D" id="3.40.366.10">
    <property type="entry name" value="Malonyl-Coenzyme A Acyl Carrier Protein, domain 2"/>
    <property type="match status" value="1"/>
</dbReference>
<dbReference type="Pfam" id="PF00501">
    <property type="entry name" value="AMP-binding"/>
    <property type="match status" value="1"/>
</dbReference>
<dbReference type="InterPro" id="IPR020841">
    <property type="entry name" value="PKS_Beta-ketoAc_synthase_dom"/>
</dbReference>
<sequence length="2225" mass="244629">MFIHSLFEKTADQKENAIALSMGDRACTYLELEKLSNKIAHVLRDNGVQPGDVVGVSMKRSFELVATVIAILKNGAAYLPLDPEYPVERLKYMVAHSRVSKIIAHETFINIFADSRADVLCFEKMNLDTASEERVIVDAKNIDLAYVIYTSGSTGNPKGVSMNHKALVNLIEWQNEQTINKNTITLQFTPLSFDVHFQEMFSTLSMGGELVLISEEMRLDTHALLKELIKKNVNRLFLPYVALNHLSEVAVAHNLIPLNLKEVTTAGEQLKVTSNIRSFFKKLNGAFLYNHYGPSESHVVTSLTLEGNPDAWPGLPTIGKAIKNSQVHILDENLNPVADGVEGDLYLAGTCLANGYLHSPELTSERFLDHEKLGRIYKTGDIGFVNPEGNIVFLGRKDGQVKIRGYRIELGEIEVSLLKQKHVDGGVVKVVELNEENVICAYITGNAQIGELREKLRLELPEYMVPSHFIKLKAIPLTPSGKVDYKNLPLPSNERPDLSVEYAEVENETHAKLLKLWTKYLKIQGIGIDDNFFDLGGNSLMAIKILIDINLVSEKQLTVVDLFQLPTIRKVAAFMNNERDELDALFERDDLNTGLISNDIAVIGMAGRFPGAKNVDEFWTNLINVRSSIEIFSKDEINPDVSEEMSNDPNYVFAEGVYPGQESFDNKFFGMTPREAELMDPQQRKFLELTHEGLELAGYTSENFQGSIGVFAGMGNSKYNRLVDQYPEKVAMIGDFNVMLGLEKDYIATRVAFKLNLRGPALSIHTGCSTSLVAIIEAVNSLRLKNCDMALAGGISISGAPHTGHLFQEGGILTKNGECRSFDSEATGTVFTDGGGVVVLKRLSDAQRDGDNILAVIKGVGINNDGSNKMSFTAPSVMGQAEAILRAQKDANITADTIGFIEAHGTATPVGDPIEVEALTKAFRKSTAAKNYCYLGSLKSNLGHLTGSAGVASFMKAVKAVKTGMIPGTAHFHNPNPLLDLDNSPFIITNETRPFPETQGPRRAGISSFGVGGTNAHVIIEEYKAEASNSIHDQSPTLFKISAKTEKQMKLMRDELLNFLQKSDITEWKKIAYTLETGRRDYKFRSFISASSHNDLAKINGTNSGTGEFTKTPELYFMFPGQGSHYKQMGKGLYEANAVFRDLFDQCCTLINKHLSYNIKDIILSESSEESLNNTFYSQPAIFIVEYSLAMTLKALGFNPKGYIGHSIGEFVAATMNGVFSLEDGLRAIAKRAEIMQSLPTGMMLSVGMPEEDLQKRLANLELDIAAVNGSASCVVAGETQKVLVLKEMLALEGIAAIELKTSHAFHSRMMKPAVEMFEAFLKGLTLNKPTTSMYSTVTTNLESDLFGEASYWANHIVDTVQFARTINKILGQKNILLLEVGTKNILTNLAKKEMSFVSGSDAKIVTLMGAKTEVEMASFNKALGDLWLSGLKVSDPSIQFQESDRRKVIAPVYIFEENRLWLDHKKKALTKTLYTKSEPRTEEKPMNAKLTALQNTLVEIFERSSGMEVGSYGNDVTFLEMGMDSLFLTQVALLLKKELKVNITFRQLMEDYASINLLANHLVDKVDIKVDAPAAASPVPEVQIPAIPAPASAASIAPAPAAPAPIQQQVVMTAPIPAQNNVIIPTLSPATTGTGLESIINRQLELMSQQIMLLSGQPMAALSPATQTVAPQAQIQIPAPTASQAMPQAPAAKEEAPKKGKVSVTNVKEAFGAQARIIAEKNSELKLLENPKVKNFFNQYIAKTKGSKKFTQDNRVNHADPRVVTGFKPESKEIVYPIVVKKSYLQTLWDLDDNKYIDMTCGFGSNFFGNGNERIKKYVLRQIEEGIELGPQHPLVAEVSNLVNELTGNERTAFCNTGSEAVLGAMRIARTVTGREKIIVFSGSYHGINDEVILRGAKNGKSYPAAPGINGEAVSNMIVLDYGTPESLQKIREMAHEVAAVLVEPVQSRRSDFHPQEFLKEVRKITLESKTCLIFDEIITGFRVHPAGAQGYFGIRADLCTYGKIVGGGMPIGIVSGKTEYMDALDGGHWQYGDESTPTVGVTYFAGTFVRHPLALAAAKGALEILKEGGVERLDQLNKKAQKFVDDLNLFLLTEQAPIKMDNFGSLMKPKWKSDINGGEILFALLRYKGVHVYDGFPWFVNLAHTDAELAEVLNAFKESVREMQAMGLFLTNNATIDIDLDPKIFDQKGAPMVGAKIGRDEKGNPAWFVEDPENAGEYFKLKG</sequence>
<keyword evidence="3" id="KW-0808">Transferase</keyword>
<dbReference type="SMART" id="SM00827">
    <property type="entry name" value="PKS_AT"/>
    <property type="match status" value="1"/>
</dbReference>
<dbReference type="Gene3D" id="3.40.47.10">
    <property type="match status" value="1"/>
</dbReference>
<dbReference type="SUPFAM" id="SSF55048">
    <property type="entry name" value="Probable ACP-binding domain of malonyl-CoA ACP transacylase"/>
    <property type="match status" value="1"/>
</dbReference>
<proteinExistence type="predicted"/>
<dbReference type="SUPFAM" id="SSF56801">
    <property type="entry name" value="Acetyl-CoA synthetase-like"/>
    <property type="match status" value="1"/>
</dbReference>
<dbReference type="Gene3D" id="1.10.1200.10">
    <property type="entry name" value="ACP-like"/>
    <property type="match status" value="2"/>
</dbReference>
<evidence type="ECO:0000256" key="2">
    <source>
        <dbReference type="ARBA" id="ARBA00022553"/>
    </source>
</evidence>
<keyword evidence="1" id="KW-0596">Phosphopantetheine</keyword>
<dbReference type="Gene3D" id="3.40.640.10">
    <property type="entry name" value="Type I PLP-dependent aspartate aminotransferase-like (Major domain)"/>
    <property type="match status" value="1"/>
</dbReference>
<dbReference type="Gene3D" id="3.90.1150.10">
    <property type="entry name" value="Aspartate Aminotransferase, domain 1"/>
    <property type="match status" value="1"/>
</dbReference>
<dbReference type="InterPro" id="IPR014031">
    <property type="entry name" value="Ketoacyl_synth_C"/>
</dbReference>
<evidence type="ECO:0000256" key="4">
    <source>
        <dbReference type="ARBA" id="ARBA00022898"/>
    </source>
</evidence>
<dbReference type="SMART" id="SM00825">
    <property type="entry name" value="PKS_KS"/>
    <property type="match status" value="1"/>
</dbReference>
<dbReference type="InterPro" id="IPR009081">
    <property type="entry name" value="PP-bd_ACP"/>
</dbReference>
<dbReference type="GO" id="GO:0030170">
    <property type="term" value="F:pyridoxal phosphate binding"/>
    <property type="evidence" value="ECO:0007669"/>
    <property type="project" value="InterPro"/>
</dbReference>
<dbReference type="Gene3D" id="3.40.50.980">
    <property type="match status" value="2"/>
</dbReference>
<dbReference type="PROSITE" id="PS00606">
    <property type="entry name" value="KS3_1"/>
    <property type="match status" value="1"/>
</dbReference>
<dbReference type="Pfam" id="PF02801">
    <property type="entry name" value="Ketoacyl-synt_C"/>
    <property type="match status" value="1"/>
</dbReference>
<reference evidence="5 6" key="1">
    <citation type="submission" date="2018-01" db="EMBL/GenBank/DDBJ databases">
        <title>Complete genome sequence of Bacteriovorax stolpii DSM12778.</title>
        <authorList>
            <person name="Tang B."/>
            <person name="Chang J."/>
        </authorList>
    </citation>
    <scope>NUCLEOTIDE SEQUENCE [LARGE SCALE GENOMIC DNA]</scope>
    <source>
        <strain evidence="5 6">DSM 12778</strain>
    </source>
</reference>
<keyword evidence="6" id="KW-1185">Reference proteome</keyword>
<dbReference type="SUPFAM" id="SSF53383">
    <property type="entry name" value="PLP-dependent transferases"/>
    <property type="match status" value="1"/>
</dbReference>
<dbReference type="SUPFAM" id="SSF52151">
    <property type="entry name" value="FabD/lysophospholipase-like"/>
    <property type="match status" value="1"/>
</dbReference>
<dbReference type="PROSITE" id="PS00455">
    <property type="entry name" value="AMP_BINDING"/>
    <property type="match status" value="1"/>
</dbReference>
<dbReference type="InterPro" id="IPR036736">
    <property type="entry name" value="ACP-like_sf"/>
</dbReference>
<dbReference type="Pfam" id="PF00550">
    <property type="entry name" value="PP-binding"/>
    <property type="match status" value="2"/>
</dbReference>
<dbReference type="InterPro" id="IPR015421">
    <property type="entry name" value="PyrdxlP-dep_Trfase_major"/>
</dbReference>
<dbReference type="InterPro" id="IPR018201">
    <property type="entry name" value="Ketoacyl_synth_AS"/>
</dbReference>
<dbReference type="InterPro" id="IPR050091">
    <property type="entry name" value="PKS_NRPS_Biosynth_Enz"/>
</dbReference>
<dbReference type="PROSITE" id="PS52004">
    <property type="entry name" value="KS3_2"/>
    <property type="match status" value="1"/>
</dbReference>
<dbReference type="InterPro" id="IPR015422">
    <property type="entry name" value="PyrdxlP-dep_Trfase_small"/>
</dbReference>
<dbReference type="InterPro" id="IPR020845">
    <property type="entry name" value="AMP-binding_CS"/>
</dbReference>
<dbReference type="Pfam" id="PF00698">
    <property type="entry name" value="Acyl_transf_1"/>
    <property type="match status" value="1"/>
</dbReference>
<accession>A0A2K9NWP6</accession>
<dbReference type="InterPro" id="IPR014030">
    <property type="entry name" value="Ketoacyl_synth_N"/>
</dbReference>
<dbReference type="EMBL" id="CP025704">
    <property type="protein sequence ID" value="AUN99174.1"/>
    <property type="molecule type" value="Genomic_DNA"/>
</dbReference>
<dbReference type="GO" id="GO:0008483">
    <property type="term" value="F:transaminase activity"/>
    <property type="evidence" value="ECO:0007669"/>
    <property type="project" value="InterPro"/>
</dbReference>
<gene>
    <name evidence="5" type="ORF">C0V70_13895</name>
</gene>
<evidence type="ECO:0000256" key="3">
    <source>
        <dbReference type="ARBA" id="ARBA00022679"/>
    </source>
</evidence>
<dbReference type="NCBIfam" id="TIGR01733">
    <property type="entry name" value="AA-adenyl-dom"/>
    <property type="match status" value="1"/>
</dbReference>
<dbReference type="InterPro" id="IPR010071">
    <property type="entry name" value="AA_adenyl_dom"/>
</dbReference>
<keyword evidence="4" id="KW-0663">Pyridoxal phosphate</keyword>
<dbReference type="PANTHER" id="PTHR43775:SF51">
    <property type="entry name" value="INACTIVE PHENOLPHTHIOCEROL SYNTHESIS POLYKETIDE SYNTHASE TYPE I PKS1-RELATED"/>
    <property type="match status" value="1"/>
</dbReference>
<dbReference type="Pfam" id="PF16197">
    <property type="entry name" value="KAsynt_C_assoc"/>
    <property type="match status" value="1"/>
</dbReference>
<dbReference type="KEGG" id="bsto:C0V70_13895"/>
<dbReference type="SUPFAM" id="SSF53901">
    <property type="entry name" value="Thiolase-like"/>
    <property type="match status" value="1"/>
</dbReference>
<dbReference type="InterPro" id="IPR045851">
    <property type="entry name" value="AMP-bd_C_sf"/>
</dbReference>
<evidence type="ECO:0000313" key="6">
    <source>
        <dbReference type="Proteomes" id="UP000235584"/>
    </source>
</evidence>
<dbReference type="GO" id="GO:0006633">
    <property type="term" value="P:fatty acid biosynthetic process"/>
    <property type="evidence" value="ECO:0007669"/>
    <property type="project" value="InterPro"/>
</dbReference>
<dbReference type="InterPro" id="IPR001227">
    <property type="entry name" value="Ac_transferase_dom_sf"/>
</dbReference>
<dbReference type="GO" id="GO:0004315">
    <property type="term" value="F:3-oxoacyl-[acyl-carrier-protein] synthase activity"/>
    <property type="evidence" value="ECO:0007669"/>
    <property type="project" value="InterPro"/>
</dbReference>
<protein>
    <submittedName>
        <fullName evidence="5">Type I polyketide synthase</fullName>
    </submittedName>
</protein>
<dbReference type="InterPro" id="IPR016036">
    <property type="entry name" value="Malonyl_transacylase_ACP-bd"/>
</dbReference>
<dbReference type="FunFam" id="3.40.50.980:FF:000001">
    <property type="entry name" value="Non-ribosomal peptide synthetase"/>
    <property type="match status" value="1"/>
</dbReference>
<dbReference type="InterPro" id="IPR014043">
    <property type="entry name" value="Acyl_transferase_dom"/>
</dbReference>
<dbReference type="Pfam" id="PF00202">
    <property type="entry name" value="Aminotran_3"/>
    <property type="match status" value="1"/>
</dbReference>
<evidence type="ECO:0000313" key="5">
    <source>
        <dbReference type="EMBL" id="AUN99174.1"/>
    </source>
</evidence>
<keyword evidence="2" id="KW-0597">Phosphoprotein</keyword>
<dbReference type="InterPro" id="IPR005814">
    <property type="entry name" value="Aminotrans_3"/>
</dbReference>
<dbReference type="PANTHER" id="PTHR43775">
    <property type="entry name" value="FATTY ACID SYNTHASE"/>
    <property type="match status" value="1"/>
</dbReference>